<feature type="domain" description="Type VII secretion system protein EssD-like" evidence="2">
    <location>
        <begin position="132"/>
        <end position="256"/>
    </location>
</feature>
<feature type="compositionally biased region" description="Polar residues" evidence="1">
    <location>
        <begin position="91"/>
        <end position="109"/>
    </location>
</feature>
<dbReference type="InterPro" id="IPR044925">
    <property type="entry name" value="His-Me_finger_sf"/>
</dbReference>
<evidence type="ECO:0000313" key="3">
    <source>
        <dbReference type="EMBL" id="TDB47399.1"/>
    </source>
</evidence>
<evidence type="ECO:0000256" key="1">
    <source>
        <dbReference type="SAM" id="MobiDB-lite"/>
    </source>
</evidence>
<sequence length="271" mass="29265">MMNSGTDAASGLNRTSLFSSLSSEEMAQLNRFVQAENAESAQAIYQSLPDVVKKVVEGKEFAEQFGIMPKVGSSGGIIGLGIAGKKPAVKDTNSAHSQQMNQSGSTTTEPKVVVLDSGKKRAWNKILNKPEPNTVYHVDGNKVYHTDSLSRPIQIEASLSSARNDRNTYQQCKAGKCGNPGDDGGHLIATIFNGPGEKLNIVPMDANLNRGAWKQMENEWGRALKEGKQVNVKINPIYSGNNTRPDKFNVKYSIDGGRPVIVNFNNSPGGK</sequence>
<feature type="region of interest" description="Disordered" evidence="1">
    <location>
        <begin position="88"/>
        <end position="109"/>
    </location>
</feature>
<dbReference type="SUPFAM" id="SSF54060">
    <property type="entry name" value="His-Me finger endonucleases"/>
    <property type="match status" value="1"/>
</dbReference>
<name>A0A4R4J3Z8_PHOLU</name>
<dbReference type="AlphaFoldDB" id="A0A4R4J3Z8"/>
<reference evidence="3 4" key="1">
    <citation type="journal article" date="2019" name="Int. J. Syst. Evol. Microbiol.">
        <title>Photorhabdus khanii subsp. guanajuatensis subsp. nov., isolated from Heterorhabditis atacamensis, and Photorhabdus luminescens subsp. mexicana subsp. nov., isolated from Heterorhabditis mexicana entomopathogenic nematodes.</title>
        <authorList>
            <person name="Machado R.A.R."/>
            <person name="Bruno P."/>
            <person name="Arce C.C.M."/>
            <person name="Liechti N."/>
            <person name="Kohler A."/>
            <person name="Bernal J."/>
            <person name="Bruggmann R."/>
            <person name="Turlings T.C.J."/>
        </authorList>
    </citation>
    <scope>NUCLEOTIDE SEQUENCE [LARGE SCALE GENOMIC DNA]</scope>
    <source>
        <strain evidence="3 4">MEX47-22</strain>
    </source>
</reference>
<organism evidence="3 4">
    <name type="scientific">Photorhabdus luminescens subsp. mexicana</name>
    <dbReference type="NCBI Taxonomy" id="2100167"/>
    <lineage>
        <taxon>Bacteria</taxon>
        <taxon>Pseudomonadati</taxon>
        <taxon>Pseudomonadota</taxon>
        <taxon>Gammaproteobacteria</taxon>
        <taxon>Enterobacterales</taxon>
        <taxon>Morganellaceae</taxon>
        <taxon>Photorhabdus</taxon>
    </lineage>
</organism>
<evidence type="ECO:0000259" key="2">
    <source>
        <dbReference type="Pfam" id="PF13930"/>
    </source>
</evidence>
<dbReference type="Proteomes" id="UP000295550">
    <property type="component" value="Unassembled WGS sequence"/>
</dbReference>
<dbReference type="Pfam" id="PF13930">
    <property type="entry name" value="Endonuclea_NS_2"/>
    <property type="match status" value="1"/>
</dbReference>
<gene>
    <name evidence="3" type="ORF">C5468_19160</name>
</gene>
<comment type="caution">
    <text evidence="3">The sequence shown here is derived from an EMBL/GenBank/DDBJ whole genome shotgun (WGS) entry which is preliminary data.</text>
</comment>
<dbReference type="InterPro" id="IPR044927">
    <property type="entry name" value="Endonuclea_NS_2"/>
</dbReference>
<accession>A0A4R4J3Z8</accession>
<dbReference type="InterPro" id="IPR044929">
    <property type="entry name" value="DNA/RNA_non-sp_Endonuclease_sf"/>
</dbReference>
<dbReference type="EMBL" id="PUJX01000024">
    <property type="protein sequence ID" value="TDB47399.1"/>
    <property type="molecule type" value="Genomic_DNA"/>
</dbReference>
<evidence type="ECO:0000313" key="4">
    <source>
        <dbReference type="Proteomes" id="UP000295550"/>
    </source>
</evidence>
<protein>
    <recommendedName>
        <fullName evidence="2">Type VII secretion system protein EssD-like domain-containing protein</fullName>
    </recommendedName>
</protein>
<dbReference type="Gene3D" id="3.40.570.10">
    <property type="entry name" value="Extracellular Endonuclease, subunit A"/>
    <property type="match status" value="1"/>
</dbReference>
<proteinExistence type="predicted"/>